<name>A0ABT1YL51_9BACL</name>
<gene>
    <name evidence="1" type="ORF">NV381_22200</name>
</gene>
<evidence type="ECO:0000313" key="2">
    <source>
        <dbReference type="Proteomes" id="UP001300012"/>
    </source>
</evidence>
<protein>
    <submittedName>
        <fullName evidence="1">EcsC family protein</fullName>
    </submittedName>
</protein>
<dbReference type="Pfam" id="PF12787">
    <property type="entry name" value="EcsC"/>
    <property type="match status" value="1"/>
</dbReference>
<dbReference type="EMBL" id="JANQBD010000017">
    <property type="protein sequence ID" value="MCR8633903.1"/>
    <property type="molecule type" value="Genomic_DNA"/>
</dbReference>
<proteinExistence type="predicted"/>
<dbReference type="Proteomes" id="UP001300012">
    <property type="component" value="Unassembled WGS sequence"/>
</dbReference>
<sequence length="156" mass="16588">MIRYQNTKAIASGFLSGLGGLITLPVTLPANIISVLYVQVRMIAAIAYLRGYDLKSDQVKTFVYVALTGNSAAEVLKNTGIKIGQKIMTSYIKNKLPFAVLKKINQKVGFRLVAKTGTKAPIVLTKAVPVIGGVVGGASDGISTYIIAKTAKKLFV</sequence>
<comment type="caution">
    <text evidence="1">The sequence shown here is derived from an EMBL/GenBank/DDBJ whole genome shotgun (WGS) entry which is preliminary data.</text>
</comment>
<keyword evidence="2" id="KW-1185">Reference proteome</keyword>
<evidence type="ECO:0000313" key="1">
    <source>
        <dbReference type="EMBL" id="MCR8633903.1"/>
    </source>
</evidence>
<organism evidence="1 2">
    <name type="scientific">Paenibacillus radicis</name>
    <name type="common">ex Xue et al. 2023</name>
    <dbReference type="NCBI Taxonomy" id="2972489"/>
    <lineage>
        <taxon>Bacteria</taxon>
        <taxon>Bacillati</taxon>
        <taxon>Bacillota</taxon>
        <taxon>Bacilli</taxon>
        <taxon>Bacillales</taxon>
        <taxon>Paenibacillaceae</taxon>
        <taxon>Paenibacillus</taxon>
    </lineage>
</organism>
<dbReference type="InterPro" id="IPR024787">
    <property type="entry name" value="EcsC"/>
</dbReference>
<accession>A0ABT1YL51</accession>
<dbReference type="RefSeq" id="WP_258215475.1">
    <property type="nucleotide sequence ID" value="NZ_JANQBD010000017.1"/>
</dbReference>
<reference evidence="1 2" key="1">
    <citation type="submission" date="2022-08" db="EMBL/GenBank/DDBJ databases">
        <title>Paenibacillus endoradicis sp. nov., Paenibacillus radicibacter sp. nov and Paenibacillus pararadicis sp. nov., three cold-adapted plant growth-promoting bacteria isolated from root of Larix gmelinii in Great Khingan.</title>
        <authorList>
            <person name="Xue H."/>
        </authorList>
    </citation>
    <scope>NUCLEOTIDE SEQUENCE [LARGE SCALE GENOMIC DNA]</scope>
    <source>
        <strain evidence="1 2">N5-1-1-5</strain>
    </source>
</reference>